<feature type="compositionally biased region" description="Basic and acidic residues" evidence="4">
    <location>
        <begin position="383"/>
        <end position="392"/>
    </location>
</feature>
<evidence type="ECO:0000256" key="4">
    <source>
        <dbReference type="SAM" id="MobiDB-lite"/>
    </source>
</evidence>
<feature type="compositionally biased region" description="Low complexity" evidence="4">
    <location>
        <begin position="1"/>
        <end position="17"/>
    </location>
</feature>
<accession>A0A9P5SR52</accession>
<dbReference type="Pfam" id="PF00307">
    <property type="entry name" value="CH"/>
    <property type="match status" value="2"/>
</dbReference>
<keyword evidence="1" id="KW-0677">Repeat</keyword>
<name>A0A9P5SR52_9FUNG</name>
<dbReference type="SUPFAM" id="SSF47576">
    <property type="entry name" value="Calponin-homology domain, CH-domain"/>
    <property type="match status" value="1"/>
</dbReference>
<keyword evidence="3" id="KW-0175">Coiled coil</keyword>
<feature type="region of interest" description="Disordered" evidence="4">
    <location>
        <begin position="336"/>
        <end position="357"/>
    </location>
</feature>
<keyword evidence="2" id="KW-0009">Actin-binding</keyword>
<evidence type="ECO:0000256" key="2">
    <source>
        <dbReference type="ARBA" id="ARBA00023203"/>
    </source>
</evidence>
<dbReference type="PANTHER" id="PTHR11915">
    <property type="entry name" value="SPECTRIN/FILAMIN RELATED CYTOSKELETAL PROTEIN"/>
    <property type="match status" value="1"/>
</dbReference>
<dbReference type="EMBL" id="JAAAUY010000060">
    <property type="protein sequence ID" value="KAF9336428.1"/>
    <property type="molecule type" value="Genomic_DNA"/>
</dbReference>
<dbReference type="InterPro" id="IPR036872">
    <property type="entry name" value="CH_dom_sf"/>
</dbReference>
<dbReference type="Proteomes" id="UP000696485">
    <property type="component" value="Unassembled WGS sequence"/>
</dbReference>
<gene>
    <name evidence="6" type="primary">ACTN2</name>
    <name evidence="6" type="ORF">BG006_008709</name>
</gene>
<evidence type="ECO:0000256" key="1">
    <source>
        <dbReference type="ARBA" id="ARBA00022737"/>
    </source>
</evidence>
<feature type="coiled-coil region" evidence="3">
    <location>
        <begin position="874"/>
        <end position="901"/>
    </location>
</feature>
<dbReference type="PROSITE" id="PS50021">
    <property type="entry name" value="CH"/>
    <property type="match status" value="2"/>
</dbReference>
<dbReference type="PROSITE" id="PS00020">
    <property type="entry name" value="ACTININ_2"/>
    <property type="match status" value="1"/>
</dbReference>
<evidence type="ECO:0000313" key="6">
    <source>
        <dbReference type="EMBL" id="KAF9336428.1"/>
    </source>
</evidence>
<sequence length="1881" mass="214126">MSWQLKNKGTGNGFKTGRSTGGSNSHHLETSDDVVRQFAASQTDTQKTTFMRWVNVQLAKTAAYGPMTSIEKDMKDGKRLIGLLEAISNEPLKPERGNMRIHQMANVSKALAFLEKSTDEAMGSIGNEDIVDGNVKLTLGLVWIIIYRFQIQHIANTMADLYPSLGVDSLESEDGSMATMSKSKKKGPTSHQVDAKQALLKWVRYELEDYSDIIPPIQDFHRSWKTGLAFAALIHRHDPDFLPDFYSAILPLAHETIDQWRTTLTIAFQVALEKMTIPRLLDPEDLVGVETPDERSIMTYVSEYYLVMSRHQHEQDPEVAVELQTSRTVAKIQRETQAGEDLQEAQRSIQEAEARKKQEELEELERIRLKRLEIEGWSIRAAERAKEEEDARRKRREEEEEKSLQRKLRREQKDREKAALLQQANGGAYTRKRAGSSAITGTDLTGSEHVLAGAETEPMDPEELQRRQVELDEKLAEFLRDITEIAEWVRLYESEFPESPDKANPLDSGKDLEPFSATISQLKQDRRDKEHEMSRLHVARNELLDFENPELTADQSREVDQIWWELESNWTSLGKKFSEAKDSIQEIKWILQCAQELEHIHSDIKRFEAQLRSAIDKRMQDTIQERTKASTLDHQESNLFSIGVLLKTYTSTLTTILDSTVYTAPEYLSEHRTELSTSQLPRLASSVETARHNLANDRLLQAYLGTLAIQEAVITKSTEVLASIQLPSFVSEDVWTIGESAKDLATRDISHDLDLDQATITVTELRTKLEEEEVKVAEVRSTGLGRVLEEAESVIASIEESQDITSGSAVAQVKEMLEEVTHDLEQSEGLLAKGKEQCTYSSRVLEYLGPAKAIVSQVETAHAAMSNWSMKEPVTEIEAAVQRVESNLAQLEATANDSKDEPAIWESIQIRHAGLTALVADLGAALQERKDIVKGNQQMKEFLEFTFACQSTLRDFRSKLHDDPPLRGFGLDDATPFDEFSALVTTVGQAFDTFEKTTFVEFLEASAAMTESATKPRSKQDPAVVQGKVDSVNRLLEHIRALKLDRERDVVTARECQRIVVALRSLVVQYAALEADYKLVDIVASGPNGIMMELGERSNKLSNEFLLLEQEIPFRHIVQDPSCADLIRELKSYQATILETQLLLRSGLEVNEQWSLLWEQFSDRVAALESYLAETEKEILARGIATINGLADGDEHWKKTEDELHETEISNNKTLSSLKDFQRLRLVELATLRNDLQYSAAREAGIEPLDQHRQDQYHESERKQQKLREHLQRLYLLTSQEGFQLEILGQRLVWSQQLAESKIEIGSAIKNCQDFVEEYTRMLNQCSIKHSTADFNLKATEVMKQQLDKMSTMAADQKDERYDVTLTIYNSLAELAVVPAPGSSSSSSSEDDATTSKHTVPLHLEVELYEFKNQYVLLESHLEYCRQITEFAVRTASYIRKVDAMDSGFIRMATELKGEKEASQKTLEKLKAIRVEFDELSENRATILKGQTKPSDKVSDVYGPSHQSNRADIDKLLKARSDKSSELNKALNPLLLVFEALFAYQNGLRALYQELSEHDKWISMSNSKVQSVHDQIKEMFKSWPGDELERQKEAQGEEAMVLFDVDEQIVVDELDVLMAEMNKEFTHVQEKKLTFAQTKGKIELALEQATAHSKQLQAELEWYMDNLTGKIQGLETDIRTRALQLQSLEKRSVWEKEIEVARSWFKDFAKAVILFAREQQRWQSNHQKEMDDAASMRSFRTTASRIQLNHLGNSIVEFEQLVEKFEQESRPRVNKAWADLCNSLVYISRSIPDEFLRRQTGLGREFEEIRRQVGYSAHVVTQRKSLEGVAFRLEELDAYKEELMKGSASIKSGRFGPETASVKKQRGWSKFQAKVKKLARK</sequence>
<dbReference type="InterPro" id="IPR001589">
    <property type="entry name" value="Actinin_actin-bd_CS"/>
</dbReference>
<feature type="domain" description="Calponin-homology (CH)" evidence="5">
    <location>
        <begin position="193"/>
        <end position="309"/>
    </location>
</feature>
<feature type="coiled-coil region" evidence="3">
    <location>
        <begin position="755"/>
        <end position="782"/>
    </location>
</feature>
<keyword evidence="7" id="KW-1185">Reference proteome</keyword>
<feature type="region of interest" description="Disordered" evidence="4">
    <location>
        <begin position="1"/>
        <end position="28"/>
    </location>
</feature>
<comment type="caution">
    <text evidence="6">The sequence shown here is derived from an EMBL/GenBank/DDBJ whole genome shotgun (WGS) entry which is preliminary data.</text>
</comment>
<evidence type="ECO:0000313" key="7">
    <source>
        <dbReference type="Proteomes" id="UP000696485"/>
    </source>
</evidence>
<dbReference type="Gene3D" id="1.10.418.10">
    <property type="entry name" value="Calponin-like domain"/>
    <property type="match status" value="2"/>
</dbReference>
<feature type="region of interest" description="Disordered" evidence="4">
    <location>
        <begin position="383"/>
        <end position="446"/>
    </location>
</feature>
<protein>
    <submittedName>
        <fullName evidence="6">Actinin alpha 2</fullName>
    </submittedName>
</protein>
<dbReference type="SMART" id="SM00033">
    <property type="entry name" value="CH"/>
    <property type="match status" value="2"/>
</dbReference>
<evidence type="ECO:0000259" key="5">
    <source>
        <dbReference type="PROSITE" id="PS50021"/>
    </source>
</evidence>
<dbReference type="GO" id="GO:0003779">
    <property type="term" value="F:actin binding"/>
    <property type="evidence" value="ECO:0007669"/>
    <property type="project" value="UniProtKB-KW"/>
</dbReference>
<organism evidence="6 7">
    <name type="scientific">Podila minutissima</name>
    <dbReference type="NCBI Taxonomy" id="64525"/>
    <lineage>
        <taxon>Eukaryota</taxon>
        <taxon>Fungi</taxon>
        <taxon>Fungi incertae sedis</taxon>
        <taxon>Mucoromycota</taxon>
        <taxon>Mortierellomycotina</taxon>
        <taxon>Mortierellomycetes</taxon>
        <taxon>Mortierellales</taxon>
        <taxon>Mortierellaceae</taxon>
        <taxon>Podila</taxon>
    </lineage>
</organism>
<evidence type="ECO:0000256" key="3">
    <source>
        <dbReference type="SAM" id="Coils"/>
    </source>
</evidence>
<reference evidence="6" key="1">
    <citation type="journal article" date="2020" name="Fungal Divers.">
        <title>Resolving the Mortierellaceae phylogeny through synthesis of multi-gene phylogenetics and phylogenomics.</title>
        <authorList>
            <person name="Vandepol N."/>
            <person name="Liber J."/>
            <person name="Desiro A."/>
            <person name="Na H."/>
            <person name="Kennedy M."/>
            <person name="Barry K."/>
            <person name="Grigoriev I.V."/>
            <person name="Miller A.N."/>
            <person name="O'Donnell K."/>
            <person name="Stajich J.E."/>
            <person name="Bonito G."/>
        </authorList>
    </citation>
    <scope>NUCLEOTIDE SEQUENCE</scope>
    <source>
        <strain evidence="6">NVP1</strain>
    </source>
</reference>
<dbReference type="InterPro" id="IPR001715">
    <property type="entry name" value="CH_dom"/>
</dbReference>
<feature type="domain" description="Calponin-homology (CH)" evidence="5">
    <location>
        <begin position="44"/>
        <end position="150"/>
    </location>
</feature>
<proteinExistence type="predicted"/>